<protein>
    <submittedName>
        <fullName evidence="6">Apoptosis-inducing factor</fullName>
    </submittedName>
</protein>
<dbReference type="GO" id="GO:0004174">
    <property type="term" value="F:electron-transferring-flavoprotein dehydrogenase activity"/>
    <property type="evidence" value="ECO:0007669"/>
    <property type="project" value="TreeGrafter"/>
</dbReference>
<evidence type="ECO:0000313" key="6">
    <source>
        <dbReference type="EMBL" id="OAQ63494.1"/>
    </source>
</evidence>
<accession>A0A179FDB8</accession>
<evidence type="ECO:0000256" key="3">
    <source>
        <dbReference type="ARBA" id="ARBA00022827"/>
    </source>
</evidence>
<dbReference type="InterPro" id="IPR023753">
    <property type="entry name" value="FAD/NAD-binding_dom"/>
</dbReference>
<dbReference type="Gene3D" id="3.50.50.100">
    <property type="match status" value="1"/>
</dbReference>
<evidence type="ECO:0000259" key="5">
    <source>
        <dbReference type="Pfam" id="PF07992"/>
    </source>
</evidence>
<keyword evidence="3" id="KW-0274">FAD</keyword>
<keyword evidence="2" id="KW-0285">Flavoprotein</keyword>
<feature type="domain" description="FAD/NAD(P)-binding" evidence="5">
    <location>
        <begin position="3"/>
        <end position="292"/>
    </location>
</feature>
<gene>
    <name evidence="6" type="ORF">VFPPC_09827</name>
</gene>
<dbReference type="GO" id="GO:0050660">
    <property type="term" value="F:flavin adenine dinucleotide binding"/>
    <property type="evidence" value="ECO:0007669"/>
    <property type="project" value="TreeGrafter"/>
</dbReference>
<dbReference type="GO" id="GO:0005737">
    <property type="term" value="C:cytoplasm"/>
    <property type="evidence" value="ECO:0007669"/>
    <property type="project" value="TreeGrafter"/>
</dbReference>
<evidence type="ECO:0000256" key="1">
    <source>
        <dbReference type="ARBA" id="ARBA00006442"/>
    </source>
</evidence>
<organism evidence="6 7">
    <name type="scientific">Pochonia chlamydosporia 170</name>
    <dbReference type="NCBI Taxonomy" id="1380566"/>
    <lineage>
        <taxon>Eukaryota</taxon>
        <taxon>Fungi</taxon>
        <taxon>Dikarya</taxon>
        <taxon>Ascomycota</taxon>
        <taxon>Pezizomycotina</taxon>
        <taxon>Sordariomycetes</taxon>
        <taxon>Hypocreomycetidae</taxon>
        <taxon>Hypocreales</taxon>
        <taxon>Clavicipitaceae</taxon>
        <taxon>Pochonia</taxon>
    </lineage>
</organism>
<dbReference type="GeneID" id="28852290"/>
<proteinExistence type="inferred from homology"/>
<dbReference type="SUPFAM" id="SSF51905">
    <property type="entry name" value="FAD/NAD(P)-binding domain"/>
    <property type="match status" value="2"/>
</dbReference>
<dbReference type="PANTHER" id="PTHR43735">
    <property type="entry name" value="APOPTOSIS-INDUCING FACTOR 1"/>
    <property type="match status" value="1"/>
</dbReference>
<evidence type="ECO:0000313" key="7">
    <source>
        <dbReference type="Proteomes" id="UP000078397"/>
    </source>
</evidence>
<comment type="caution">
    <text evidence="6">The sequence shown here is derived from an EMBL/GenBank/DDBJ whole genome shotgun (WGS) entry which is preliminary data.</text>
</comment>
<comment type="similarity">
    <text evidence="1">Belongs to the FAD-dependent oxidoreductase family.</text>
</comment>
<sequence length="386" mass="42067">MKTIVVLGVGLAGAPLIRQIMRTTVLKSKDYKMIVVSPTTHFHWPIAMPRVVVPGQMPDEKIMYPLEPTFREYPKDKFEFVLGSASSLDPDGNTVTVALDDGTSRDVSYDTLFIATGSSAKDEMPWKLVGTAANTFDRIHALQKQVESADTVVVAGGGLTGAETAGEIGYQYGKNRKKQVYFIYNNELPLSPAVMDSVRKQTKLELERMNVKLMPKTTVTKATIQGKDTILQLRHADGTTKTLTTQAYLPTTGMTPNTSFVPTKMLDSNGYVKQTSFLRAEGYKNIFVVGDAGNLEDNRALAADGQAGHLIKVLPGYFDGGSLAEYKVNTKPMYGITLGQSKGTGQMGSFKVFSFLIWLLKGRFLGTDKAPGVAAGKMTMSATFEK</sequence>
<dbReference type="RefSeq" id="XP_018141074.1">
    <property type="nucleotide sequence ID" value="XM_018288296.1"/>
</dbReference>
<name>A0A179FDB8_METCM</name>
<evidence type="ECO:0000256" key="2">
    <source>
        <dbReference type="ARBA" id="ARBA00022630"/>
    </source>
</evidence>
<dbReference type="STRING" id="1380566.A0A179FDB8"/>
<dbReference type="EMBL" id="LSBJ02000006">
    <property type="protein sequence ID" value="OAQ63494.1"/>
    <property type="molecule type" value="Genomic_DNA"/>
</dbReference>
<dbReference type="PANTHER" id="PTHR43735:SF3">
    <property type="entry name" value="FERROPTOSIS SUPPRESSOR PROTEIN 1"/>
    <property type="match status" value="1"/>
</dbReference>
<dbReference type="Pfam" id="PF07992">
    <property type="entry name" value="Pyr_redox_2"/>
    <property type="match status" value="1"/>
</dbReference>
<dbReference type="KEGG" id="pchm:VFPPC_09827"/>
<dbReference type="InterPro" id="IPR036188">
    <property type="entry name" value="FAD/NAD-bd_sf"/>
</dbReference>
<dbReference type="PRINTS" id="PR00368">
    <property type="entry name" value="FADPNR"/>
</dbReference>
<keyword evidence="7" id="KW-1185">Reference proteome</keyword>
<dbReference type="OrthoDB" id="202203at2759"/>
<reference evidence="6 7" key="1">
    <citation type="journal article" date="2016" name="PLoS Pathog.">
        <title>Biosynthesis of antibiotic leucinostatins in bio-control fungus Purpureocillium lilacinum and their inhibition on phytophthora revealed by genome mining.</title>
        <authorList>
            <person name="Wang G."/>
            <person name="Liu Z."/>
            <person name="Lin R."/>
            <person name="Li E."/>
            <person name="Mao Z."/>
            <person name="Ling J."/>
            <person name="Yang Y."/>
            <person name="Yin W.B."/>
            <person name="Xie B."/>
        </authorList>
    </citation>
    <scope>NUCLEOTIDE SEQUENCE [LARGE SCALE GENOMIC DNA]</scope>
    <source>
        <strain evidence="6">170</strain>
    </source>
</reference>
<dbReference type="AlphaFoldDB" id="A0A179FDB8"/>
<evidence type="ECO:0000256" key="4">
    <source>
        <dbReference type="ARBA" id="ARBA00023002"/>
    </source>
</evidence>
<keyword evidence="4" id="KW-0560">Oxidoreductase</keyword>
<dbReference type="Proteomes" id="UP000078397">
    <property type="component" value="Unassembled WGS sequence"/>
</dbReference>